<dbReference type="InterPro" id="IPR014284">
    <property type="entry name" value="RNA_pol_sigma-70_dom"/>
</dbReference>
<protein>
    <recommendedName>
        <fullName evidence="3">Sigma-70 family RNA polymerase sigma factor</fullName>
    </recommendedName>
</protein>
<accession>A0A0F7PWF8</accession>
<evidence type="ECO:0000313" key="1">
    <source>
        <dbReference type="EMBL" id="AKI04451.1"/>
    </source>
</evidence>
<dbReference type="AlphaFoldDB" id="A0A0F7PWF8"/>
<name>A0A0F7PWF8_9LACO</name>
<dbReference type="RefSeq" id="WP_011476075.1">
    <property type="nucleotide sequence ID" value="NZ_CP011403.1"/>
</dbReference>
<sequence>MKRGFEYALKNNGLIYGVLAQLNYKVGHPDFEDMFEEARILLAEIYTEYYRKENAKEECGSYMFQKLKWRLLDKLRQKKRKQVEVCFSQLANENDELPQIEEIIETGDNIEISDALYQLYKRCTDNEKMLLSYYSVGITKTTEIAKLMGKSRMTINRWRKSIQEKYLELNNEK</sequence>
<dbReference type="Proteomes" id="UP000035027">
    <property type="component" value="Chromosome"/>
</dbReference>
<dbReference type="GO" id="GO:0003700">
    <property type="term" value="F:DNA-binding transcription factor activity"/>
    <property type="evidence" value="ECO:0007669"/>
    <property type="project" value="InterPro"/>
</dbReference>
<dbReference type="GO" id="GO:0006352">
    <property type="term" value="P:DNA-templated transcription initiation"/>
    <property type="evidence" value="ECO:0007669"/>
    <property type="project" value="InterPro"/>
</dbReference>
<evidence type="ECO:0008006" key="3">
    <source>
        <dbReference type="Google" id="ProtNLM"/>
    </source>
</evidence>
<reference evidence="1 2" key="1">
    <citation type="submission" date="2015-05" db="EMBL/GenBank/DDBJ databases">
        <title>Complete genome sequence of Lactobacillus salivarius Ren, a probiotic strain with antitumor activity.</title>
        <authorList>
            <person name="Sun E."/>
            <person name="Zhao L."/>
            <person name="Liu S."/>
            <person name="Zhang M."/>
            <person name="Guo H."/>
            <person name="Ren F."/>
        </authorList>
    </citation>
    <scope>NUCLEOTIDE SEQUENCE [LARGE SCALE GENOMIC DNA]</scope>
    <source>
        <strain evidence="1 2">Ren</strain>
    </source>
</reference>
<evidence type="ECO:0000313" key="2">
    <source>
        <dbReference type="Proteomes" id="UP000035027"/>
    </source>
</evidence>
<dbReference type="NCBIfam" id="TIGR02937">
    <property type="entry name" value="sigma70-ECF"/>
    <property type="match status" value="1"/>
</dbReference>
<proteinExistence type="predicted"/>
<organism evidence="1 2">
    <name type="scientific">Ligilactobacillus salivarius str. Ren</name>
    <dbReference type="NCBI Taxonomy" id="1194971"/>
    <lineage>
        <taxon>Bacteria</taxon>
        <taxon>Bacillati</taxon>
        <taxon>Bacillota</taxon>
        <taxon>Bacilli</taxon>
        <taxon>Lactobacillales</taxon>
        <taxon>Lactobacillaceae</taxon>
        <taxon>Ligilactobacillus</taxon>
    </lineage>
</organism>
<gene>
    <name evidence="1" type="ORF">LsR_00904</name>
</gene>
<dbReference type="EMBL" id="CP011403">
    <property type="protein sequence ID" value="AKI04451.1"/>
    <property type="molecule type" value="Genomic_DNA"/>
</dbReference>
<dbReference type="PATRIC" id="fig|1194971.3.peg.907"/>